<protein>
    <submittedName>
        <fullName evidence="5">NgoFVII family restriction endonuclease</fullName>
    </submittedName>
</protein>
<dbReference type="EMBL" id="JAHCLR010000003">
    <property type="protein sequence ID" value="MBS9532389.1"/>
    <property type="molecule type" value="Genomic_DNA"/>
</dbReference>
<name>A0ABS5RFE0_9MYCO</name>
<dbReference type="CDD" id="cd18793">
    <property type="entry name" value="SF2_C_SNF"/>
    <property type="match status" value="1"/>
</dbReference>
<evidence type="ECO:0000256" key="1">
    <source>
        <dbReference type="ARBA" id="ARBA00022801"/>
    </source>
</evidence>
<keyword evidence="6" id="KW-1185">Reference proteome</keyword>
<dbReference type="InterPro" id="IPR025202">
    <property type="entry name" value="PLD-like_dom"/>
</dbReference>
<feature type="region of interest" description="Disordered" evidence="2">
    <location>
        <begin position="614"/>
        <end position="634"/>
    </location>
</feature>
<sequence>MTRIFDNIKLDLGSHLEKTLQVSDTMDVAVGYFNLRGWAVFDPLVTDKAESWSEGDPPIVRILIGMVTAGVQQETLDALQAGLEGAPEPDADANAARDRKAVLIEQLRMQLMRGLPTAADRAALQSLRDLLATGAVQIKVFTRRPLHGKTYICYREDLNNPITGFVGSSNLTRPGLTVNYELNVDVLDTTAAKDLAQWFTDRWDDKFSRPITAEILDLLDESWARREPRRPYEVFLKVCYDLSRDVREGLAEYSVPSAIREQLLEYQATAVQTLARRITTRRGTMLGDVVGLGKTLTAIAVALMLRDEHGYMPLVVCPKNLVKMWKEHFDAYDLHGSVVSYSMAHAILPTLRRYQLVIVDESHTLRNDTRRDYKAIQDYIHNNDSKALLLTATPYNIRFQDVANQLGLYIDDDDDLGIAPVNAIAADPRLVDKVDGKTTTMAAFRRSEDPDDWKRLMSEHLVRRTRTFIKNNYAKTDSDGQYLEFSDGTRFRFPQRIPKPVDHSFGADDPAAVMAGDTTLDTITALRLPRYELGNYLSPTAAPTEAEQEFIDNLARGRGHVAGFVRTTFYKRLSSCGHSFTLSLKRHITRNELFLYAINHGLLIPVGTITENIFGEDDDDPNGDGNGGEETATPESRYATLQAAKPAGLTWIRPELFTTAVRQALIDDTTALKALLALYGDWKPETDSKLQALIHLLQVDHPNEKVLIFTEYKDTAEYIGAALQVAGIDDVGVATGDSENPTRLAQRFSPVSNTLPGHEPDVAPQDELRVLIATDVLSEGQNLQDAHIVVNYDLPWAIIRLIQRAGRVDRVGQKADIVLLYSFFHESVDNVIDLRRRISERLHANAEAFGSDEQFFGSDGEIKVIADLYKGTLDDTDTADDVDASSLAYQHWTNAVEADAALAAKVASLPDMISATRRKRLTDSDTGVVCYVRTDSGVDGFGRATADGNTALLTGHEVLKTFEASPDEPGFAPSEDHDGLIETLVRGPLATPTLAAGRLRGVRRTLWRRLGATLLHDNADTALALDDLYQHPLTKDAENRLRRAVRNGASDDELATLLTALHRDGDLTVATRTGEDPIRIVSSMGIRE</sequence>
<comment type="caution">
    <text evidence="5">The sequence shown here is derived from an EMBL/GenBank/DDBJ whole genome shotgun (WGS) entry which is preliminary data.</text>
</comment>
<dbReference type="SMART" id="SM00487">
    <property type="entry name" value="DEXDc"/>
    <property type="match status" value="1"/>
</dbReference>
<dbReference type="PROSITE" id="PS51192">
    <property type="entry name" value="HELICASE_ATP_BIND_1"/>
    <property type="match status" value="1"/>
</dbReference>
<dbReference type="Gene3D" id="3.30.870.10">
    <property type="entry name" value="Endonuclease Chain A"/>
    <property type="match status" value="1"/>
</dbReference>
<reference evidence="5 6" key="1">
    <citation type="submission" date="2021-05" db="EMBL/GenBank/DDBJ databases">
        <title>Mycobacterium acidophilum sp. nov., an extremely acid-tolerant member of the genus Mycobacterium.</title>
        <authorList>
            <person name="Xia J."/>
        </authorList>
    </citation>
    <scope>NUCLEOTIDE SEQUENCE [LARGE SCALE GENOMIC DNA]</scope>
    <source>
        <strain evidence="5 6">M1</strain>
    </source>
</reference>
<keyword evidence="5" id="KW-0255">Endonuclease</keyword>
<evidence type="ECO:0000259" key="4">
    <source>
        <dbReference type="PROSITE" id="PS51194"/>
    </source>
</evidence>
<evidence type="ECO:0000313" key="5">
    <source>
        <dbReference type="EMBL" id="MBS9532389.1"/>
    </source>
</evidence>
<evidence type="ECO:0000313" key="6">
    <source>
        <dbReference type="Proteomes" id="UP001519535"/>
    </source>
</evidence>
<keyword evidence="5" id="KW-0540">Nuclease</keyword>
<dbReference type="Gene3D" id="3.40.50.10810">
    <property type="entry name" value="Tandem AAA-ATPase domain"/>
    <property type="match status" value="2"/>
</dbReference>
<accession>A0ABS5RFE0</accession>
<feature type="domain" description="Helicase ATP-binding" evidence="3">
    <location>
        <begin position="275"/>
        <end position="412"/>
    </location>
</feature>
<dbReference type="Pfam" id="PF00176">
    <property type="entry name" value="SNF2-rel_dom"/>
    <property type="match status" value="1"/>
</dbReference>
<dbReference type="CDD" id="cd09178">
    <property type="entry name" value="PLDc_N_Snf2_like"/>
    <property type="match status" value="1"/>
</dbReference>
<dbReference type="Gene3D" id="3.40.50.300">
    <property type="entry name" value="P-loop containing nucleotide triphosphate hydrolases"/>
    <property type="match status" value="1"/>
</dbReference>
<dbReference type="InterPro" id="IPR001650">
    <property type="entry name" value="Helicase_C-like"/>
</dbReference>
<gene>
    <name evidence="5" type="ORF">KIH27_02160</name>
</gene>
<proteinExistence type="predicted"/>
<dbReference type="InterPro" id="IPR049730">
    <property type="entry name" value="SNF2/RAD54-like_C"/>
</dbReference>
<dbReference type="PANTHER" id="PTHR45766">
    <property type="entry name" value="DNA ANNEALING HELICASE AND ENDONUCLEASE ZRANB3 FAMILY MEMBER"/>
    <property type="match status" value="1"/>
</dbReference>
<evidence type="ECO:0000256" key="2">
    <source>
        <dbReference type="SAM" id="MobiDB-lite"/>
    </source>
</evidence>
<dbReference type="InterPro" id="IPR014001">
    <property type="entry name" value="Helicase_ATP-bd"/>
</dbReference>
<dbReference type="PANTHER" id="PTHR45766:SF6">
    <property type="entry name" value="SWI_SNF-RELATED MATRIX-ASSOCIATED ACTIN-DEPENDENT REGULATOR OF CHROMATIN SUBFAMILY A-LIKE PROTEIN 1"/>
    <property type="match status" value="1"/>
</dbReference>
<dbReference type="InterPro" id="IPR027417">
    <property type="entry name" value="P-loop_NTPase"/>
</dbReference>
<dbReference type="GO" id="GO:0004519">
    <property type="term" value="F:endonuclease activity"/>
    <property type="evidence" value="ECO:0007669"/>
    <property type="project" value="UniProtKB-KW"/>
</dbReference>
<evidence type="ECO:0000259" key="3">
    <source>
        <dbReference type="PROSITE" id="PS51192"/>
    </source>
</evidence>
<dbReference type="PROSITE" id="PS51194">
    <property type="entry name" value="HELICASE_CTER"/>
    <property type="match status" value="1"/>
</dbReference>
<dbReference type="Pfam" id="PF00271">
    <property type="entry name" value="Helicase_C"/>
    <property type="match status" value="1"/>
</dbReference>
<dbReference type="SUPFAM" id="SSF56024">
    <property type="entry name" value="Phospholipase D/nuclease"/>
    <property type="match status" value="1"/>
</dbReference>
<dbReference type="Proteomes" id="UP001519535">
    <property type="component" value="Unassembled WGS sequence"/>
</dbReference>
<dbReference type="SUPFAM" id="SSF52540">
    <property type="entry name" value="P-loop containing nucleoside triphosphate hydrolases"/>
    <property type="match status" value="1"/>
</dbReference>
<keyword evidence="1" id="KW-0378">Hydrolase</keyword>
<organism evidence="5 6">
    <name type="scientific">Mycolicibacter acidiphilus</name>
    <dbReference type="NCBI Taxonomy" id="2835306"/>
    <lineage>
        <taxon>Bacteria</taxon>
        <taxon>Bacillati</taxon>
        <taxon>Actinomycetota</taxon>
        <taxon>Actinomycetes</taxon>
        <taxon>Mycobacteriales</taxon>
        <taxon>Mycobacteriaceae</taxon>
        <taxon>Mycolicibacter</taxon>
    </lineage>
</organism>
<feature type="domain" description="Helicase C-terminal" evidence="4">
    <location>
        <begin position="689"/>
        <end position="857"/>
    </location>
</feature>
<dbReference type="RefSeq" id="WP_214091277.1">
    <property type="nucleotide sequence ID" value="NZ_JAHCLR010000003.1"/>
</dbReference>
<dbReference type="InterPro" id="IPR000330">
    <property type="entry name" value="SNF2_N"/>
</dbReference>
<dbReference type="Pfam" id="PF13091">
    <property type="entry name" value="PLDc_2"/>
    <property type="match status" value="1"/>
</dbReference>
<dbReference type="InterPro" id="IPR038718">
    <property type="entry name" value="SNF2-like_sf"/>
</dbReference>
<dbReference type="SMART" id="SM00490">
    <property type="entry name" value="HELICc"/>
    <property type="match status" value="1"/>
</dbReference>